<reference evidence="2 3" key="1">
    <citation type="submission" date="2019-04" db="EMBL/GenBank/DDBJ databases">
        <authorList>
            <person name="Liu A."/>
        </authorList>
    </citation>
    <scope>NUCLEOTIDE SEQUENCE [LARGE SCALE GENOMIC DNA]</scope>
    <source>
        <strain evidence="2 3">RZ03</strain>
    </source>
</reference>
<dbReference type="OrthoDB" id="9808753at2"/>
<protein>
    <recommendedName>
        <fullName evidence="4">Peptidase S74 domain-containing protein</fullName>
    </recommendedName>
</protein>
<proteinExistence type="predicted"/>
<dbReference type="EMBL" id="SRSO01000016">
    <property type="protein sequence ID" value="TGV02135.1"/>
    <property type="molecule type" value="Genomic_DNA"/>
</dbReference>
<evidence type="ECO:0000313" key="2">
    <source>
        <dbReference type="EMBL" id="TGV02135.1"/>
    </source>
</evidence>
<dbReference type="AlphaFoldDB" id="A0A4S1DW76"/>
<dbReference type="RefSeq" id="WP_135877487.1">
    <property type="nucleotide sequence ID" value="NZ_SRSO01000016.1"/>
</dbReference>
<evidence type="ECO:0000256" key="1">
    <source>
        <dbReference type="SAM" id="Coils"/>
    </source>
</evidence>
<name>A0A4S1DW76_9FLAO</name>
<keyword evidence="1" id="KW-0175">Coiled coil</keyword>
<feature type="coiled-coil region" evidence="1">
    <location>
        <begin position="169"/>
        <end position="209"/>
    </location>
</feature>
<dbReference type="Proteomes" id="UP000307602">
    <property type="component" value="Unassembled WGS sequence"/>
</dbReference>
<accession>A0A4S1DW76</accession>
<sequence length="215" mass="23855">MGIGTSSPNEKLTVKGHVNIGGDGNYRLRVRHIDGKHFTSTSVDDLYLNHNTGEDVFVGFGGQDSNLFASGNVGIGTTDTQGFKLGVNGDIAALEVKIATYANWPDYVFKDTYSLPALKEVAQHIKDNGHLKDIPSAEKVKEDGFFLGDMNAKLLQKIEELTLYTIEQQKELETQNNKIESQNTKIEKLEKENEELKSLSKRLATIEALLNNQKQ</sequence>
<comment type="caution">
    <text evidence="2">The sequence shown here is derived from an EMBL/GenBank/DDBJ whole genome shotgun (WGS) entry which is preliminary data.</text>
</comment>
<evidence type="ECO:0000313" key="3">
    <source>
        <dbReference type="Proteomes" id="UP000307602"/>
    </source>
</evidence>
<keyword evidence="3" id="KW-1185">Reference proteome</keyword>
<evidence type="ECO:0008006" key="4">
    <source>
        <dbReference type="Google" id="ProtNLM"/>
    </source>
</evidence>
<gene>
    <name evidence="2" type="ORF">EM932_12265</name>
</gene>
<organism evidence="2 3">
    <name type="scientific">Flavivirga rizhaonensis</name>
    <dbReference type="NCBI Taxonomy" id="2559571"/>
    <lineage>
        <taxon>Bacteria</taxon>
        <taxon>Pseudomonadati</taxon>
        <taxon>Bacteroidota</taxon>
        <taxon>Flavobacteriia</taxon>
        <taxon>Flavobacteriales</taxon>
        <taxon>Flavobacteriaceae</taxon>
        <taxon>Flavivirga</taxon>
    </lineage>
</organism>